<keyword evidence="3" id="KW-1185">Reference proteome</keyword>
<evidence type="ECO:0000259" key="1">
    <source>
        <dbReference type="Pfam" id="PF08818"/>
    </source>
</evidence>
<sequence length="132" mass="14595">MTDPCEKLIDDLPVGARLIADTVRREILAAAPYAEFGIALGVPTWYHDARVLSLLPFTSRCTLHFWQGEHLEQRFAGRLKGSASGPIRYLDLHSMLDVDSEVRLLIREAFALQLNVIASEQSSAHGKAALPV</sequence>
<dbReference type="RefSeq" id="WP_256619471.1">
    <property type="nucleotide sequence ID" value="NZ_JANIBC010000006.1"/>
</dbReference>
<protein>
    <submittedName>
        <fullName evidence="2">DUF1801 domain-containing protein</fullName>
    </submittedName>
</protein>
<dbReference type="AlphaFoldDB" id="A0A9X2RJ57"/>
<evidence type="ECO:0000313" key="3">
    <source>
        <dbReference type="Proteomes" id="UP001142610"/>
    </source>
</evidence>
<comment type="caution">
    <text evidence="2">The sequence shown here is derived from an EMBL/GenBank/DDBJ whole genome shotgun (WGS) entry which is preliminary data.</text>
</comment>
<dbReference type="SUPFAM" id="SSF159888">
    <property type="entry name" value="YdhG-like"/>
    <property type="match status" value="1"/>
</dbReference>
<dbReference type="EMBL" id="JANIBC010000006">
    <property type="protein sequence ID" value="MCQ8185581.1"/>
    <property type="molecule type" value="Genomic_DNA"/>
</dbReference>
<dbReference type="InterPro" id="IPR014922">
    <property type="entry name" value="YdhG-like"/>
</dbReference>
<accession>A0A9X2RJ57</accession>
<feature type="domain" description="YdhG-like" evidence="1">
    <location>
        <begin position="19"/>
        <end position="102"/>
    </location>
</feature>
<name>A0A9X2RJ57_9PROT</name>
<evidence type="ECO:0000313" key="2">
    <source>
        <dbReference type="EMBL" id="MCQ8185581.1"/>
    </source>
</evidence>
<proteinExistence type="predicted"/>
<gene>
    <name evidence="2" type="ORF">NOG11_09240</name>
</gene>
<dbReference type="Proteomes" id="UP001142610">
    <property type="component" value="Unassembled WGS sequence"/>
</dbReference>
<reference evidence="2" key="1">
    <citation type="submission" date="2022-07" db="EMBL/GenBank/DDBJ databases">
        <title>Parvularcula maris sp. nov., an algicidal bacterium isolated from seawater.</title>
        <authorList>
            <person name="Li F."/>
        </authorList>
    </citation>
    <scope>NUCLEOTIDE SEQUENCE</scope>
    <source>
        <strain evidence="2">BGMRC 0090</strain>
    </source>
</reference>
<dbReference type="Pfam" id="PF08818">
    <property type="entry name" value="DUF1801"/>
    <property type="match status" value="1"/>
</dbReference>
<organism evidence="2 3">
    <name type="scientific">Parvularcula maris</name>
    <dbReference type="NCBI Taxonomy" id="2965077"/>
    <lineage>
        <taxon>Bacteria</taxon>
        <taxon>Pseudomonadati</taxon>
        <taxon>Pseudomonadota</taxon>
        <taxon>Alphaproteobacteria</taxon>
        <taxon>Parvularculales</taxon>
        <taxon>Parvularculaceae</taxon>
        <taxon>Parvularcula</taxon>
    </lineage>
</organism>